<dbReference type="OrthoDB" id="3270336at2759"/>
<protein>
    <submittedName>
        <fullName evidence="1">Uncharacterized protein</fullName>
    </submittedName>
</protein>
<evidence type="ECO:0000313" key="1">
    <source>
        <dbReference type="EMBL" id="RXW13326.1"/>
    </source>
</evidence>
<dbReference type="EMBL" id="SDEE01000949">
    <property type="protein sequence ID" value="RXW13326.1"/>
    <property type="molecule type" value="Genomic_DNA"/>
</dbReference>
<dbReference type="AlphaFoldDB" id="A0A4Q2D464"/>
<organism evidence="1 2">
    <name type="scientific">Candolleomyces aberdarensis</name>
    <dbReference type="NCBI Taxonomy" id="2316362"/>
    <lineage>
        <taxon>Eukaryota</taxon>
        <taxon>Fungi</taxon>
        <taxon>Dikarya</taxon>
        <taxon>Basidiomycota</taxon>
        <taxon>Agaricomycotina</taxon>
        <taxon>Agaricomycetes</taxon>
        <taxon>Agaricomycetidae</taxon>
        <taxon>Agaricales</taxon>
        <taxon>Agaricineae</taxon>
        <taxon>Psathyrellaceae</taxon>
        <taxon>Candolleomyces</taxon>
    </lineage>
</organism>
<dbReference type="Proteomes" id="UP000290288">
    <property type="component" value="Unassembled WGS sequence"/>
</dbReference>
<gene>
    <name evidence="1" type="ORF">EST38_g12528</name>
</gene>
<keyword evidence="2" id="KW-1185">Reference proteome</keyword>
<proteinExistence type="predicted"/>
<evidence type="ECO:0000313" key="2">
    <source>
        <dbReference type="Proteomes" id="UP000290288"/>
    </source>
</evidence>
<sequence>MDDLSEDELRSLALSSYGRIYELADRGTYFSPNSTRNVSLPERPSNLEADLFRRPGAMLKDLQRPLWYDLSYPYLPFIPVHPFFDDLMCAPLCRQLELEEDFVQGADGWWELPDDVVKEWGELERQTKCLIAWCESFKPQNHLSVRSPSDMGFQRRFKEVRHAVFFAQRSRDWFMVMFAHATWLLSQHNIFSRPDREDSRLWKHIVKYTDADFLRTFVNSTIIAVSPHVPRVGCFYDVLQHSTQPEFIANQLNHFLYYSIPVWIPWTSETAKIFQHKALKRFYPNSERTADFMAEKAQRLTSGSIERWRLMVAAKTPTSDQPAPSAKPWEPFFKQREMVHARHLKEETQRDCQSRLDRERHAKTSWSLTSEFYKWELDSVDHVRKRRLLSKDEIEDEMCGRPSPQTRFDPLFNEWDICTQFGDDGHIMLDDNSDVESDSGVPTSPGQYILSNITTTLPKVATINSPLSPPSSRERAEDVEHTNHLTGRMASRTPFLFGLDVAAPPPNCPPVLDLHQCSVYRAFGGSSQPNPLPDVPVNRYLSQIFLGVSQAQDPQCIPRFPKFDLSPLHPTLSNRIKQLVTHINGHYIIFTPAPSPLIVVYRPEAAIFCCRLPDTKYETMALALYKHGIRFKACVEARVPPAPLPSKYIYPVLPSLIPENTILGKAAYESYTLNRALYFVGHRRRRAALLCGGLISRIARDLIGDEGECERLVLDGPSASVFSSRHNLVLGLGGGSYLYDDALEEAEMDYILGAYFFIVGKKSSSRNHVRSWWPRSAISLKDTVGVYHWFWDDYNEEWYQTHHASLESDYRFPKARTTKEWKRDSRTQAPVRDFYRGYRLLCTEIINRAN</sequence>
<name>A0A4Q2D464_9AGAR</name>
<comment type="caution">
    <text evidence="1">The sequence shown here is derived from an EMBL/GenBank/DDBJ whole genome shotgun (WGS) entry which is preliminary data.</text>
</comment>
<reference evidence="1 2" key="1">
    <citation type="submission" date="2019-01" db="EMBL/GenBank/DDBJ databases">
        <title>Draft genome sequence of Psathyrella aberdarensis IHI B618.</title>
        <authorList>
            <person name="Buettner E."/>
            <person name="Kellner H."/>
        </authorList>
    </citation>
    <scope>NUCLEOTIDE SEQUENCE [LARGE SCALE GENOMIC DNA]</scope>
    <source>
        <strain evidence="1 2">IHI B618</strain>
    </source>
</reference>
<accession>A0A4Q2D464</accession>